<organism evidence="1 2">
    <name type="scientific">Acer saccharum</name>
    <name type="common">Sugar maple</name>
    <dbReference type="NCBI Taxonomy" id="4024"/>
    <lineage>
        <taxon>Eukaryota</taxon>
        <taxon>Viridiplantae</taxon>
        <taxon>Streptophyta</taxon>
        <taxon>Embryophyta</taxon>
        <taxon>Tracheophyta</taxon>
        <taxon>Spermatophyta</taxon>
        <taxon>Magnoliopsida</taxon>
        <taxon>eudicotyledons</taxon>
        <taxon>Gunneridae</taxon>
        <taxon>Pentapetalae</taxon>
        <taxon>rosids</taxon>
        <taxon>malvids</taxon>
        <taxon>Sapindales</taxon>
        <taxon>Sapindaceae</taxon>
        <taxon>Hippocastanoideae</taxon>
        <taxon>Acereae</taxon>
        <taxon>Acer</taxon>
    </lineage>
</organism>
<gene>
    <name evidence="1" type="ORF">LWI29_038546</name>
</gene>
<sequence length="184" mass="20925">MDKFVRCSILRISREHNSQADELAKLASSSDMKLPRTVTVFRLLESSITEEPVVHAVIPEYGPDTDTWMAPIMKFLQDGTLPEEKSASLRVRRQSPRYLLINRVLYRRGYSLPYLRCIAPPQTDLVLQEVHGGTCGSHSVRANLGHRITRQGSASMKGAYKLKTEDGTPLKNPWNAEHLKKYYQ</sequence>
<accession>A0AA39T1F8</accession>
<dbReference type="Proteomes" id="UP001168877">
    <property type="component" value="Unassembled WGS sequence"/>
</dbReference>
<proteinExistence type="predicted"/>
<reference evidence="1" key="1">
    <citation type="journal article" date="2022" name="Plant J.">
        <title>Strategies of tolerance reflected in two North American maple genomes.</title>
        <authorList>
            <person name="McEvoy S.L."/>
            <person name="Sezen U.U."/>
            <person name="Trouern-Trend A."/>
            <person name="McMahon S.M."/>
            <person name="Schaberg P.G."/>
            <person name="Yang J."/>
            <person name="Wegrzyn J.L."/>
            <person name="Swenson N.G."/>
        </authorList>
    </citation>
    <scope>NUCLEOTIDE SEQUENCE</scope>
    <source>
        <strain evidence="1">NS2018</strain>
    </source>
</reference>
<dbReference type="PANTHER" id="PTHR48475">
    <property type="entry name" value="RIBONUCLEASE H"/>
    <property type="match status" value="1"/>
</dbReference>
<dbReference type="EMBL" id="JAUESC010000003">
    <property type="protein sequence ID" value="KAK0602961.1"/>
    <property type="molecule type" value="Genomic_DNA"/>
</dbReference>
<name>A0AA39T1F8_ACESA</name>
<evidence type="ECO:0008006" key="3">
    <source>
        <dbReference type="Google" id="ProtNLM"/>
    </source>
</evidence>
<reference evidence="1" key="2">
    <citation type="submission" date="2023-06" db="EMBL/GenBank/DDBJ databases">
        <authorList>
            <person name="Swenson N.G."/>
            <person name="Wegrzyn J.L."/>
            <person name="Mcevoy S.L."/>
        </authorList>
    </citation>
    <scope>NUCLEOTIDE SEQUENCE</scope>
    <source>
        <strain evidence="1">NS2018</strain>
        <tissue evidence="1">Leaf</tissue>
    </source>
</reference>
<evidence type="ECO:0000313" key="1">
    <source>
        <dbReference type="EMBL" id="KAK0602961.1"/>
    </source>
</evidence>
<comment type="caution">
    <text evidence="1">The sequence shown here is derived from an EMBL/GenBank/DDBJ whole genome shotgun (WGS) entry which is preliminary data.</text>
</comment>
<dbReference type="PANTHER" id="PTHR48475:SF2">
    <property type="entry name" value="RIBONUCLEASE H"/>
    <property type="match status" value="1"/>
</dbReference>
<dbReference type="AlphaFoldDB" id="A0AA39T1F8"/>
<keyword evidence="2" id="KW-1185">Reference proteome</keyword>
<protein>
    <recommendedName>
        <fullName evidence="3">RNase H type-1 domain-containing protein</fullName>
    </recommendedName>
</protein>
<evidence type="ECO:0000313" key="2">
    <source>
        <dbReference type="Proteomes" id="UP001168877"/>
    </source>
</evidence>